<feature type="transmembrane region" description="Helical" evidence="18">
    <location>
        <begin position="261"/>
        <end position="280"/>
    </location>
</feature>
<feature type="compositionally biased region" description="Acidic residues" evidence="17">
    <location>
        <begin position="1188"/>
        <end position="1204"/>
    </location>
</feature>
<dbReference type="Pfam" id="PF00439">
    <property type="entry name" value="Bromodomain"/>
    <property type="match status" value="1"/>
</dbReference>
<dbReference type="Pfam" id="PF00083">
    <property type="entry name" value="Sugar_tr"/>
    <property type="match status" value="1"/>
</dbReference>
<dbReference type="InterPro" id="IPR014001">
    <property type="entry name" value="Helicase_ATP-bd"/>
</dbReference>
<dbReference type="GO" id="GO:0004386">
    <property type="term" value="F:helicase activity"/>
    <property type="evidence" value="ECO:0007669"/>
    <property type="project" value="UniProtKB-KW"/>
</dbReference>
<dbReference type="Gene3D" id="3.40.50.300">
    <property type="entry name" value="P-loop containing nucleotide triphosphate hydrolases"/>
    <property type="match status" value="1"/>
</dbReference>
<feature type="compositionally biased region" description="Basic residues" evidence="17">
    <location>
        <begin position="1897"/>
        <end position="1906"/>
    </location>
</feature>
<feature type="region of interest" description="Disordered" evidence="17">
    <location>
        <begin position="1185"/>
        <end position="1227"/>
    </location>
</feature>
<dbReference type="SMART" id="SM00297">
    <property type="entry name" value="BROMO"/>
    <property type="match status" value="1"/>
</dbReference>
<dbReference type="SMART" id="SM00573">
    <property type="entry name" value="HSA"/>
    <property type="match status" value="1"/>
</dbReference>
<evidence type="ECO:0000256" key="18">
    <source>
        <dbReference type="SAM" id="Phobius"/>
    </source>
</evidence>
<feature type="compositionally biased region" description="Acidic residues" evidence="17">
    <location>
        <begin position="1880"/>
        <end position="1892"/>
    </location>
</feature>
<feature type="region of interest" description="Disordered" evidence="17">
    <location>
        <begin position="2065"/>
        <end position="2104"/>
    </location>
</feature>
<keyword evidence="15" id="KW-0539">Nucleus</keyword>
<reference evidence="25 26" key="1">
    <citation type="submission" date="2020-04" db="EMBL/GenBank/DDBJ databases">
        <authorList>
            <person name="Alioto T."/>
            <person name="Alioto T."/>
            <person name="Gomez Garrido J."/>
        </authorList>
    </citation>
    <scope>NUCLEOTIDE SEQUENCE [LARGE SCALE GENOMIC DNA]</scope>
</reference>
<keyword evidence="11 16" id="KW-0103">Bromodomain</keyword>
<feature type="region of interest" description="Disordered" evidence="17">
    <location>
        <begin position="2134"/>
        <end position="2174"/>
    </location>
</feature>
<feature type="compositionally biased region" description="Acidic residues" evidence="17">
    <location>
        <begin position="2080"/>
        <end position="2099"/>
    </location>
</feature>
<evidence type="ECO:0000256" key="17">
    <source>
        <dbReference type="SAM" id="MobiDB-lite"/>
    </source>
</evidence>
<dbReference type="SUPFAM" id="SSF47370">
    <property type="entry name" value="Bromodomain"/>
    <property type="match status" value="1"/>
</dbReference>
<dbReference type="SMART" id="SM00951">
    <property type="entry name" value="QLQ"/>
    <property type="match status" value="1"/>
</dbReference>
<dbReference type="InterPro" id="IPR005828">
    <property type="entry name" value="MFS_sugar_transport-like"/>
</dbReference>
<evidence type="ECO:0000256" key="16">
    <source>
        <dbReference type="PROSITE-ProRule" id="PRU00035"/>
    </source>
</evidence>
<dbReference type="InterPro" id="IPR001650">
    <property type="entry name" value="Helicase_C-like"/>
</dbReference>
<keyword evidence="5" id="KW-0378">Hydrolase</keyword>
<feature type="domain" description="QLQ" evidence="24">
    <location>
        <begin position="805"/>
        <end position="840"/>
    </location>
</feature>
<dbReference type="Pfam" id="PF07533">
    <property type="entry name" value="BRK"/>
    <property type="match status" value="1"/>
</dbReference>
<dbReference type="Pfam" id="PF14619">
    <property type="entry name" value="SnAC"/>
    <property type="match status" value="1"/>
</dbReference>
<feature type="domain" description="Helicase C-terminal" evidence="22">
    <location>
        <begin position="1606"/>
        <end position="1767"/>
    </location>
</feature>
<keyword evidence="6" id="KW-0347">Helicase</keyword>
<evidence type="ECO:0000256" key="7">
    <source>
        <dbReference type="ARBA" id="ARBA00022840"/>
    </source>
</evidence>
<dbReference type="GO" id="GO:0005524">
    <property type="term" value="F:ATP binding"/>
    <property type="evidence" value="ECO:0007669"/>
    <property type="project" value="UniProtKB-KW"/>
</dbReference>
<feature type="domain" description="Bromo" evidence="19">
    <location>
        <begin position="1977"/>
        <end position="2047"/>
    </location>
</feature>
<dbReference type="PROSITE" id="PS00633">
    <property type="entry name" value="BROMODOMAIN_1"/>
    <property type="match status" value="1"/>
</dbReference>
<keyword evidence="7" id="KW-0067">ATP-binding</keyword>
<feature type="compositionally biased region" description="Polar residues" evidence="17">
    <location>
        <begin position="674"/>
        <end position="694"/>
    </location>
</feature>
<keyword evidence="10" id="KW-0805">Transcription regulation</keyword>
<dbReference type="InterPro" id="IPR038718">
    <property type="entry name" value="SNF2-like_sf"/>
</dbReference>
<dbReference type="Pfam" id="PF07529">
    <property type="entry name" value="HSA"/>
    <property type="match status" value="1"/>
</dbReference>
<dbReference type="Gene3D" id="1.20.1250.20">
    <property type="entry name" value="MFS general substrate transporter like domains"/>
    <property type="match status" value="1"/>
</dbReference>
<evidence type="ECO:0008006" key="27">
    <source>
        <dbReference type="Google" id="ProtNLM"/>
    </source>
</evidence>
<dbReference type="InterPro" id="IPR029295">
    <property type="entry name" value="SnAC"/>
</dbReference>
<dbReference type="Pfam" id="PF00271">
    <property type="entry name" value="Helicase_C"/>
    <property type="match status" value="1"/>
</dbReference>
<evidence type="ECO:0000256" key="14">
    <source>
        <dbReference type="ARBA" id="ARBA00023163"/>
    </source>
</evidence>
<dbReference type="OrthoDB" id="6017at2759"/>
<dbReference type="InterPro" id="IPR014012">
    <property type="entry name" value="HSA_dom"/>
</dbReference>
<gene>
    <name evidence="25" type="ORF">CLODIP_2_CD15771</name>
</gene>
<name>A0A8S1C041_9INSE</name>
<dbReference type="SUPFAM" id="SSF103473">
    <property type="entry name" value="MFS general substrate transporter"/>
    <property type="match status" value="1"/>
</dbReference>
<feature type="domain" description="Helicase ATP-binding" evidence="21">
    <location>
        <begin position="1288"/>
        <end position="1453"/>
    </location>
</feature>
<dbReference type="CDD" id="cd17996">
    <property type="entry name" value="DEXHc_SMARCA2_SMARCA4"/>
    <property type="match status" value="1"/>
</dbReference>
<feature type="compositionally biased region" description="Acidic residues" evidence="17">
    <location>
        <begin position="2154"/>
        <end position="2165"/>
    </location>
</feature>
<organism evidence="25 26">
    <name type="scientific">Cloeon dipterum</name>
    <dbReference type="NCBI Taxonomy" id="197152"/>
    <lineage>
        <taxon>Eukaryota</taxon>
        <taxon>Metazoa</taxon>
        <taxon>Ecdysozoa</taxon>
        <taxon>Arthropoda</taxon>
        <taxon>Hexapoda</taxon>
        <taxon>Insecta</taxon>
        <taxon>Pterygota</taxon>
        <taxon>Palaeoptera</taxon>
        <taxon>Ephemeroptera</taxon>
        <taxon>Pisciforma</taxon>
        <taxon>Baetidae</taxon>
        <taxon>Cloeon</taxon>
    </lineage>
</organism>
<dbReference type="SMART" id="SM00592">
    <property type="entry name" value="BRK"/>
    <property type="match status" value="1"/>
</dbReference>
<evidence type="ECO:0000259" key="23">
    <source>
        <dbReference type="PROSITE" id="PS51204"/>
    </source>
</evidence>
<evidence type="ECO:0000259" key="22">
    <source>
        <dbReference type="PROSITE" id="PS51194"/>
    </source>
</evidence>
<evidence type="ECO:0000256" key="15">
    <source>
        <dbReference type="ARBA" id="ARBA00023242"/>
    </source>
</evidence>
<evidence type="ECO:0000256" key="11">
    <source>
        <dbReference type="ARBA" id="ARBA00023117"/>
    </source>
</evidence>
<feature type="transmembrane region" description="Helical" evidence="18">
    <location>
        <begin position="466"/>
        <end position="483"/>
    </location>
</feature>
<dbReference type="Gene3D" id="1.20.920.10">
    <property type="entry name" value="Bromodomain-like"/>
    <property type="match status" value="1"/>
</dbReference>
<dbReference type="GO" id="GO:0042393">
    <property type="term" value="F:histone binding"/>
    <property type="evidence" value="ECO:0007669"/>
    <property type="project" value="InterPro"/>
</dbReference>
<feature type="transmembrane region" description="Helical" evidence="18">
    <location>
        <begin position="129"/>
        <end position="147"/>
    </location>
</feature>
<dbReference type="InterPro" id="IPR049730">
    <property type="entry name" value="SNF2/RAD54-like_C"/>
</dbReference>
<dbReference type="SUPFAM" id="SSF160481">
    <property type="entry name" value="BRK domain-like"/>
    <property type="match status" value="1"/>
</dbReference>
<dbReference type="InterPro" id="IPR036427">
    <property type="entry name" value="Bromodomain-like_sf"/>
</dbReference>
<dbReference type="GO" id="GO:0006325">
    <property type="term" value="P:chromatin organization"/>
    <property type="evidence" value="ECO:0007669"/>
    <property type="project" value="UniProtKB-KW"/>
</dbReference>
<dbReference type="PROSITE" id="PS51192">
    <property type="entry name" value="HELICASE_ATP_BIND_1"/>
    <property type="match status" value="1"/>
</dbReference>
<dbReference type="CDD" id="cd18793">
    <property type="entry name" value="SF2_C_SNF"/>
    <property type="match status" value="1"/>
</dbReference>
<keyword evidence="26" id="KW-1185">Reference proteome</keyword>
<keyword evidence="14" id="KW-0804">Transcription</keyword>
<dbReference type="Pfam" id="PF08880">
    <property type="entry name" value="QLQ"/>
    <property type="match status" value="1"/>
</dbReference>
<dbReference type="PROSITE" id="PS51666">
    <property type="entry name" value="QLQ"/>
    <property type="match status" value="1"/>
</dbReference>
<dbReference type="InterPro" id="IPR006576">
    <property type="entry name" value="BRK_domain"/>
</dbReference>
<dbReference type="GO" id="GO:0006355">
    <property type="term" value="P:regulation of DNA-templated transcription"/>
    <property type="evidence" value="ECO:0007669"/>
    <property type="project" value="InterPro"/>
</dbReference>
<evidence type="ECO:0000259" key="21">
    <source>
        <dbReference type="PROSITE" id="PS51192"/>
    </source>
</evidence>
<protein>
    <recommendedName>
        <fullName evidence="27">Major facilitator superfamily (MFS) profile domain-containing protein</fullName>
    </recommendedName>
</protein>
<feature type="region of interest" description="Disordered" evidence="17">
    <location>
        <begin position="1880"/>
        <end position="1959"/>
    </location>
</feature>
<dbReference type="Gene3D" id="3.40.50.10810">
    <property type="entry name" value="Tandem AAA-ATPase domain"/>
    <property type="match status" value="1"/>
</dbReference>
<feature type="transmembrane region" description="Helical" evidence="18">
    <location>
        <begin position="347"/>
        <end position="369"/>
    </location>
</feature>
<feature type="region of interest" description="Disordered" evidence="17">
    <location>
        <begin position="835"/>
        <end position="902"/>
    </location>
</feature>
<comment type="subcellular location">
    <subcellularLocation>
        <location evidence="2">Membrane</location>
        <topology evidence="2">Multi-pass membrane protein</topology>
    </subcellularLocation>
    <subcellularLocation>
        <location evidence="1">Nucleus</location>
    </subcellularLocation>
</comment>
<sequence length="2174" mass="246153">MHKITVLGDGSNQQQTIIPVGGTAQHCTPIPSRENVLTWANVFAWPAPGRATAAFLLLDLARSRLQSVGDAAPDHARRSLSSLSPLVFRRGVLRGEHSHNCISGRGMRVADFDDVLEHVGGFGRYQKRLIVLALPFNLVLTAVYFGHSFVALTPRHWCALPELEAELNISDPSDLHYVGEEGGYPSWAVPFDLLDGGNTKPSQCTQYKVNFTQVLQSGGFPNSSWPTEPCRHGWRYDLHHDYATIVSEQDWVCGESWKPNLAQSIFFLGSALGSVILGWLGDHKGRLPVLVISNVIAFVSGVATAFTSGFVSFLIARFCIGLTYNNSFMMMYIIMLEYVSPAKRSMVANLPIAIFLTFGLVAMPGLAYLLWSWRLFSILSSLPMCIAFLAPWLIPESGRWLLAQGRVAEAEKILRTIASVNGRPIEERVFTEFRAYSKQFAEASSQEQRSHNFIELFSTPVLRRRVILLTFLWMLMTVCYDGHVRNLGNLDYSLYVTFALTGLLELPADLLTIFTLDYLGRRWTNFLAMGLGALFSLIAAAVQSSPLAVVMLAGCGRFCITMAMNTGLQYCVELLPTQLRGQGVNFVHIAGHFSTFGGPLIAYLGEFSALLPFLLLGLLGSVGGAISLMLPETANENLPETAEESENFGVDQPFCLMPCWEKRKLKQKQELEASRSQAEGMSNKSFTSEENMGEQQVERRVSNGVRRKSIEAMSASTSVTMGPPAPQGTMGPPQAPAAPQNTTTDSQPVPVQAALDSLVALNRAISALEEKGLQSDPRYAQLIYIRSKHTANAEVQMAESIEKHIFTNHQRQQLQMQIMAYRLLARNQPLSQQITSGVQSLDDPTPTAAAPAPQQATPATATPTAGPTQAAAASGEAAQTGSQATATSAIVTPKQSKISPAGKVAPLDPVVILQERENRVMSRLAHRIQELSSLPSTMGEDLRLKASIELRALRLLNFQRSLRAEVVACTRKDTSLDTSQNVKAYKRTKRQSLREARATEKLEKQQKLEAERKRRQKHQEYLSAVLQHGKDLKEFHRNNILKIQRINKAILNYHANAEREQKKEQERIEKERMRRLMAEDEEGYRKLIDQKKDKRLAFLLQQTDEYISNLTEMVKQHKMEQKRKMKEQKERKKLKKKRGEGEDDDEDVRVTLVETATGRVLAGEDAPLESQLQTWLDIHPGWEVAPREDEEDDSDVSEEEEDSAILEKQGNKLDVSDLTDPDKMPLGEQSNEVIHKAKAEDDEYKNNSEEGTYYSIAHTIRESVHEQATIMVNGKLKEYQIKGLQWLVSLYNNNLNGILADEMGLGKTIQTIALLTYLIEKKKVHGPYLIIVPLSTMSNWVLEFEKWAPSVSVVAYKGSPAIRRQLQSQMRATKFNVLLTTYEYIIKDKAILAKLRWKYMIIDEGHRMKNHHCKLTQILNTHYLAPHRLLLTGTPLQNKLPELWALLNFLLPSIFKSVSTFEQWFNAPFATTGEKVELNEEETILIIRRLHKVLRPFLLRRLKKEVESQLPDKVEYIVKCDMSGMQRVLYRHMHSKGVMLTDGSEKGKTGKGGAKTLMNTIMQLRKLCNHPFMFQHIENAYCQHLNIPSNIVHGPDLYRASGKFELLDRILPKLKQTGHRVLLFCQMTQLMTIMEDYLNWRGFTYLRLDGTTKSEDRGELLRKFNMPGSEFFIFILSTRAGGLGLNLQAADTVIIFDSDWNPHQDLQAQDRAHRIGQQNEVRVLRLMTVNSVEERILAAARYKLNMDEKVIQAGMFNEKSTGVERRQFLQTILHQDEGDEEEENEVPDDEVVNQMIARSENELEIFETMDNDRKRVDGHTPRLMDESELPAWLIQEDDEVEKWTIEEEEEEKYGRGSRQRKEVDYTDSLTEKEWLKVIAEEGEDPDEDDLEEEERRKNKKNKKRRKKEESLAAAVASGSGGEGPSFSGALEGEELPPSKPKKKRGRPPIDKSLVTSKHVKKQMRKIMDMVINYKDSDGRILSDPFLKLPTKKELPDYYELIRKPIDIRKIMSRIEDNRYMSVDDLEKDFMHLCKNARTYNVESSLIYEDSIVLARVFQTARDRICGERDETSTEPQMTEEGAEEPEEMEDEDVEDPTDEDSMHRSGLVTEIVPEQEPAVAVPKVKIKLTPGAMVATPVQSEKRKRKKSRKLYTSDDEEQLDEAPEEIYTAGPME</sequence>
<dbReference type="PROSITE" id="PS50014">
    <property type="entry name" value="BROMODOMAIN_2"/>
    <property type="match status" value="1"/>
</dbReference>
<dbReference type="PRINTS" id="PR00503">
    <property type="entry name" value="BROMODOMAIN"/>
</dbReference>
<dbReference type="FunFam" id="1.20.5.170:FF:000008">
    <property type="entry name" value="probable global transcription activator SNF2L2 isoform X1"/>
    <property type="match status" value="1"/>
</dbReference>
<feature type="transmembrane region" description="Helical" evidence="18">
    <location>
        <begin position="314"/>
        <end position="335"/>
    </location>
</feature>
<feature type="compositionally biased region" description="Basic residues" evidence="17">
    <location>
        <begin position="1120"/>
        <end position="1138"/>
    </location>
</feature>
<keyword evidence="12 18" id="KW-0472">Membrane</keyword>
<keyword evidence="8" id="KW-0156">Chromatin regulator</keyword>
<proteinExistence type="predicted"/>
<dbReference type="GO" id="GO:0016020">
    <property type="term" value="C:membrane"/>
    <property type="evidence" value="ECO:0007669"/>
    <property type="project" value="UniProtKB-SubCell"/>
</dbReference>
<evidence type="ECO:0000313" key="26">
    <source>
        <dbReference type="Proteomes" id="UP000494165"/>
    </source>
</evidence>
<keyword evidence="13" id="KW-0010">Activator</keyword>
<dbReference type="GO" id="GO:0016787">
    <property type="term" value="F:hydrolase activity"/>
    <property type="evidence" value="ECO:0007669"/>
    <property type="project" value="UniProtKB-KW"/>
</dbReference>
<dbReference type="InterPro" id="IPR018359">
    <property type="entry name" value="Bromodomain_CS"/>
</dbReference>
<feature type="transmembrane region" description="Helical" evidence="18">
    <location>
        <begin position="495"/>
        <end position="516"/>
    </location>
</feature>
<dbReference type="InterPro" id="IPR005829">
    <property type="entry name" value="Sugar_transporter_CS"/>
</dbReference>
<dbReference type="PANTHER" id="PTHR10799">
    <property type="entry name" value="SNF2/RAD54 HELICASE FAMILY"/>
    <property type="match status" value="1"/>
</dbReference>
<dbReference type="InterPro" id="IPR036259">
    <property type="entry name" value="MFS_trans_sf"/>
</dbReference>
<dbReference type="FunFam" id="3.40.50.10810:FF:000008">
    <property type="entry name" value="Chromatin structure-remodeling complex subunit snf21"/>
    <property type="match status" value="1"/>
</dbReference>
<dbReference type="InterPro" id="IPR020846">
    <property type="entry name" value="MFS_dom"/>
</dbReference>
<dbReference type="Proteomes" id="UP000494165">
    <property type="component" value="Unassembled WGS sequence"/>
</dbReference>
<dbReference type="SUPFAM" id="SSF52540">
    <property type="entry name" value="P-loop containing nucleoside triphosphate hydrolases"/>
    <property type="match status" value="2"/>
</dbReference>
<dbReference type="Pfam" id="PF00176">
    <property type="entry name" value="SNF2-rel_dom"/>
    <property type="match status" value="1"/>
</dbReference>
<keyword evidence="4" id="KW-0547">Nucleotide-binding</keyword>
<dbReference type="PROSITE" id="PS00216">
    <property type="entry name" value="SUGAR_TRANSPORT_1"/>
    <property type="match status" value="1"/>
</dbReference>
<evidence type="ECO:0000256" key="5">
    <source>
        <dbReference type="ARBA" id="ARBA00022801"/>
    </source>
</evidence>
<keyword evidence="9 18" id="KW-1133">Transmembrane helix</keyword>
<dbReference type="GO" id="GO:0048731">
    <property type="term" value="P:system development"/>
    <property type="evidence" value="ECO:0007669"/>
    <property type="project" value="UniProtKB-ARBA"/>
</dbReference>
<feature type="region of interest" description="Disordered" evidence="17">
    <location>
        <begin position="1117"/>
        <end position="1146"/>
    </location>
</feature>
<dbReference type="GO" id="GO:0022857">
    <property type="term" value="F:transmembrane transporter activity"/>
    <property type="evidence" value="ECO:0007669"/>
    <property type="project" value="InterPro"/>
</dbReference>
<keyword evidence="3 18" id="KW-0812">Transmembrane</keyword>
<feature type="domain" description="Major facilitator superfamily (MFS) profile" evidence="20">
    <location>
        <begin position="134"/>
        <end position="635"/>
    </location>
</feature>
<evidence type="ECO:0000256" key="8">
    <source>
        <dbReference type="ARBA" id="ARBA00022853"/>
    </source>
</evidence>
<evidence type="ECO:0000256" key="1">
    <source>
        <dbReference type="ARBA" id="ARBA00004123"/>
    </source>
</evidence>
<dbReference type="GO" id="GO:0048513">
    <property type="term" value="P:animal organ development"/>
    <property type="evidence" value="ECO:0007669"/>
    <property type="project" value="UniProtKB-ARBA"/>
</dbReference>
<feature type="compositionally biased region" description="Low complexity" evidence="17">
    <location>
        <begin position="844"/>
        <end position="889"/>
    </location>
</feature>
<evidence type="ECO:0000256" key="13">
    <source>
        <dbReference type="ARBA" id="ARBA00023159"/>
    </source>
</evidence>
<evidence type="ECO:0000256" key="9">
    <source>
        <dbReference type="ARBA" id="ARBA00022989"/>
    </source>
</evidence>
<evidence type="ECO:0000256" key="2">
    <source>
        <dbReference type="ARBA" id="ARBA00004141"/>
    </source>
</evidence>
<evidence type="ECO:0000259" key="19">
    <source>
        <dbReference type="PROSITE" id="PS50014"/>
    </source>
</evidence>
<dbReference type="InterPro" id="IPR037259">
    <property type="entry name" value="BRK_sf"/>
</dbReference>
<dbReference type="PROSITE" id="PS51204">
    <property type="entry name" value="HSA"/>
    <property type="match status" value="1"/>
</dbReference>
<dbReference type="FunFam" id="3.40.50.300:FF:003020">
    <property type="entry name" value="SNF2-related domain-containing protein"/>
    <property type="match status" value="1"/>
</dbReference>
<evidence type="ECO:0000313" key="25">
    <source>
        <dbReference type="EMBL" id="CAB3361429.1"/>
    </source>
</evidence>
<comment type="caution">
    <text evidence="25">The sequence shown here is derived from an EMBL/GenBank/DDBJ whole genome shotgun (WGS) entry which is preliminary data.</text>
</comment>
<feature type="compositionally biased region" description="Basic and acidic residues" evidence="17">
    <location>
        <begin position="992"/>
        <end position="1012"/>
    </location>
</feature>
<dbReference type="SMART" id="SM00487">
    <property type="entry name" value="DEXDc"/>
    <property type="match status" value="1"/>
</dbReference>
<dbReference type="InterPro" id="IPR027417">
    <property type="entry name" value="P-loop_NTPase"/>
</dbReference>
<dbReference type="GO" id="GO:0005634">
    <property type="term" value="C:nucleus"/>
    <property type="evidence" value="ECO:0007669"/>
    <property type="project" value="UniProtKB-SubCell"/>
</dbReference>
<feature type="region of interest" description="Disordered" evidence="17">
    <location>
        <begin position="671"/>
        <end position="747"/>
    </location>
</feature>
<feature type="compositionally biased region" description="Basic and acidic residues" evidence="17">
    <location>
        <begin position="1209"/>
        <end position="1225"/>
    </location>
</feature>
<dbReference type="InterPro" id="IPR001487">
    <property type="entry name" value="Bromodomain"/>
</dbReference>
<dbReference type="PROSITE" id="PS50850">
    <property type="entry name" value="MFS"/>
    <property type="match status" value="1"/>
</dbReference>
<evidence type="ECO:0000256" key="3">
    <source>
        <dbReference type="ARBA" id="ARBA00022692"/>
    </source>
</evidence>
<evidence type="ECO:0000256" key="12">
    <source>
        <dbReference type="ARBA" id="ARBA00023136"/>
    </source>
</evidence>
<evidence type="ECO:0000256" key="10">
    <source>
        <dbReference type="ARBA" id="ARBA00023015"/>
    </source>
</evidence>
<feature type="transmembrane region" description="Helical" evidence="18">
    <location>
        <begin position="287"/>
        <end position="308"/>
    </location>
</feature>
<feature type="transmembrane region" description="Helical" evidence="18">
    <location>
        <begin position="523"/>
        <end position="542"/>
    </location>
</feature>
<feature type="compositionally biased region" description="Low complexity" evidence="17">
    <location>
        <begin position="727"/>
        <end position="744"/>
    </location>
</feature>
<dbReference type="InterPro" id="IPR014978">
    <property type="entry name" value="Gln-Leu-Gln_QLQ"/>
</dbReference>
<feature type="domain" description="HSA" evidence="23">
    <location>
        <begin position="1006"/>
        <end position="1078"/>
    </location>
</feature>
<evidence type="ECO:0000259" key="20">
    <source>
        <dbReference type="PROSITE" id="PS50850"/>
    </source>
</evidence>
<dbReference type="SMART" id="SM01314">
    <property type="entry name" value="SnAC"/>
    <property type="match status" value="1"/>
</dbReference>
<feature type="region of interest" description="Disordered" evidence="17">
    <location>
        <begin position="988"/>
        <end position="1014"/>
    </location>
</feature>
<feature type="transmembrane region" description="Helical" evidence="18">
    <location>
        <begin position="375"/>
        <end position="394"/>
    </location>
</feature>
<dbReference type="CDD" id="cd17317">
    <property type="entry name" value="MFS_SLC22"/>
    <property type="match status" value="1"/>
</dbReference>
<evidence type="ECO:0000259" key="24">
    <source>
        <dbReference type="PROSITE" id="PS51666"/>
    </source>
</evidence>
<dbReference type="Gene3D" id="3.40.5.120">
    <property type="match status" value="1"/>
</dbReference>
<dbReference type="EMBL" id="CADEPI010000006">
    <property type="protein sequence ID" value="CAB3361429.1"/>
    <property type="molecule type" value="Genomic_DNA"/>
</dbReference>
<dbReference type="Gene3D" id="1.20.5.170">
    <property type="match status" value="1"/>
</dbReference>
<evidence type="ECO:0000256" key="4">
    <source>
        <dbReference type="ARBA" id="ARBA00022741"/>
    </source>
</evidence>
<evidence type="ECO:0000256" key="6">
    <source>
        <dbReference type="ARBA" id="ARBA00022806"/>
    </source>
</evidence>
<accession>A0A8S1C041</accession>
<dbReference type="InterPro" id="IPR000330">
    <property type="entry name" value="SNF2_N"/>
</dbReference>
<dbReference type="PROSITE" id="PS51194">
    <property type="entry name" value="HELICASE_CTER"/>
    <property type="match status" value="1"/>
</dbReference>
<dbReference type="SMART" id="SM00490">
    <property type="entry name" value="HELICc"/>
    <property type="match status" value="1"/>
</dbReference>